<dbReference type="InterPro" id="IPR027417">
    <property type="entry name" value="P-loop_NTPase"/>
</dbReference>
<dbReference type="Gene3D" id="3.40.50.300">
    <property type="entry name" value="P-loop containing nucleotide triphosphate hydrolases"/>
    <property type="match status" value="1"/>
</dbReference>
<dbReference type="GO" id="GO:0005524">
    <property type="term" value="F:ATP binding"/>
    <property type="evidence" value="ECO:0007669"/>
    <property type="project" value="InterPro"/>
</dbReference>
<gene>
    <name evidence="3" type="ORF">HXX08_15680</name>
    <name evidence="4" type="ORF">OZ401_002817</name>
</gene>
<feature type="domain" description="ATPase dynein-related AAA" evidence="2">
    <location>
        <begin position="346"/>
        <end position="436"/>
    </location>
</feature>
<dbReference type="EMBL" id="CP128400">
    <property type="protein sequence ID" value="WJW69220.1"/>
    <property type="molecule type" value="Genomic_DNA"/>
</dbReference>
<dbReference type="EMBL" id="JACATZ010000003">
    <property type="protein sequence ID" value="NWJ47302.1"/>
    <property type="molecule type" value="Genomic_DNA"/>
</dbReference>
<protein>
    <submittedName>
        <fullName evidence="3">AAA family ATPase</fullName>
    </submittedName>
</protein>
<feature type="region of interest" description="Disordered" evidence="1">
    <location>
        <begin position="278"/>
        <end position="297"/>
    </location>
</feature>
<sequence length="645" mass="74279">MSFETTASDHEPLTGDTQIEESNENKMIDESPPEIPVNEAMRQVFSAVDITKLPIETKHPPRMNYNITLDNCLLLKVNRHINGFDGTICPNAVRVLCGAPEYFRQMYCEKGESRCYDLGLFGKDEYKVWKPADDEYSEFLSTVAPGNIMLFWTNRGIFNYLVGVYVVDKVERRDSRDGMLMGRPHYLITGRQDLSVRFTDSLIDSTPIWNRSVRSETFSKYVRKIDRSAIIPFLQRIQEQHELKSGEMRTAGRISDAEHCDLTVDRLTKIIDLVGEGNDTNRHKSSQSNGSSKPILQVAPPPAQRLNKAVAVEVERVIKFLREEKLYYPDELIWRYHISLISKPFVILTGVSGGGKTRLTEVYAHAMNGKYCLVSIRPDWQSNESLLGSYDILNKRFIPTEFCRHVSNAAIEWRRNGKNARKYFVCLDEMNLARAEYYFSDFLSRLEVEGDLRKIRLYDQPQGSDDDIEQDLYIPPNLCITGTVNLDETTHTFSRKVLDRANIIKIDRIEIGHMLDLLRSDYDEVLLDFVGTHLKEINLRLAEAGQQFGYRTVHEILDWVNEAYQSGYFSMAAALDIQAVQKILVKLEVSSDHNRQTSMLEKLNTYFDQETRNAETDRPLFERSSEMVNELIARLQEEEIVIGQL</sequence>
<reference evidence="3 5" key="1">
    <citation type="submission" date="2020-06" db="EMBL/GenBank/DDBJ databases">
        <title>Anoxygenic phototrophic Chloroflexota member uses a Type I reaction center.</title>
        <authorList>
            <person name="Tsuji J.M."/>
            <person name="Shaw N.A."/>
            <person name="Nagashima S."/>
            <person name="Venkiteswaran J."/>
            <person name="Schiff S.L."/>
            <person name="Hanada S."/>
            <person name="Tank M."/>
            <person name="Neufeld J.D."/>
        </authorList>
    </citation>
    <scope>NUCLEOTIDE SEQUENCE [LARGE SCALE GENOMIC DNA]</scope>
    <source>
        <strain evidence="3">L227-S17</strain>
    </source>
</reference>
<evidence type="ECO:0000313" key="5">
    <source>
        <dbReference type="Proteomes" id="UP000521676"/>
    </source>
</evidence>
<accession>A0A8T7M5N8</accession>
<reference evidence="4" key="2">
    <citation type="journal article" date="2024" name="Nature">
        <title>Anoxygenic phototroph of the Chloroflexota uses a type I reaction centre.</title>
        <authorList>
            <person name="Tsuji J.M."/>
            <person name="Shaw N.A."/>
            <person name="Nagashima S."/>
            <person name="Venkiteswaran J.J."/>
            <person name="Schiff S.L."/>
            <person name="Watanabe T."/>
            <person name="Fukui M."/>
            <person name="Hanada S."/>
            <person name="Tank M."/>
            <person name="Neufeld J.D."/>
        </authorList>
    </citation>
    <scope>NUCLEOTIDE SEQUENCE</scope>
    <source>
        <strain evidence="4">L227-S17</strain>
    </source>
</reference>
<dbReference type="GO" id="GO:0016887">
    <property type="term" value="F:ATP hydrolysis activity"/>
    <property type="evidence" value="ECO:0007669"/>
    <property type="project" value="InterPro"/>
</dbReference>
<evidence type="ECO:0000256" key="1">
    <source>
        <dbReference type="SAM" id="MobiDB-lite"/>
    </source>
</evidence>
<keyword evidence="6" id="KW-1185">Reference proteome</keyword>
<evidence type="ECO:0000313" key="6">
    <source>
        <dbReference type="Proteomes" id="UP001431572"/>
    </source>
</evidence>
<dbReference type="SUPFAM" id="SSF52540">
    <property type="entry name" value="P-loop containing nucleoside triphosphate hydrolases"/>
    <property type="match status" value="1"/>
</dbReference>
<dbReference type="RefSeq" id="WP_341471105.1">
    <property type="nucleotide sequence ID" value="NZ_CP128400.1"/>
</dbReference>
<dbReference type="AlphaFoldDB" id="A0A8T7M5N8"/>
<dbReference type="Proteomes" id="UP001431572">
    <property type="component" value="Chromosome 2"/>
</dbReference>
<feature type="region of interest" description="Disordered" evidence="1">
    <location>
        <begin position="1"/>
        <end position="30"/>
    </location>
</feature>
<evidence type="ECO:0000259" key="2">
    <source>
        <dbReference type="Pfam" id="PF07728"/>
    </source>
</evidence>
<name>A0A8T7M5N8_9CHLR</name>
<dbReference type="Pfam" id="PF07728">
    <property type="entry name" value="AAA_5"/>
    <property type="match status" value="1"/>
</dbReference>
<organism evidence="3 5">
    <name type="scientific">Candidatus Chlorohelix allophototropha</name>
    <dbReference type="NCBI Taxonomy" id="3003348"/>
    <lineage>
        <taxon>Bacteria</taxon>
        <taxon>Bacillati</taxon>
        <taxon>Chloroflexota</taxon>
        <taxon>Chloroflexia</taxon>
        <taxon>Candidatus Chloroheliales</taxon>
        <taxon>Candidatus Chloroheliaceae</taxon>
        <taxon>Candidatus Chlorohelix</taxon>
    </lineage>
</organism>
<evidence type="ECO:0000313" key="4">
    <source>
        <dbReference type="EMBL" id="WJW69220.1"/>
    </source>
</evidence>
<evidence type="ECO:0000313" key="3">
    <source>
        <dbReference type="EMBL" id="NWJ47302.1"/>
    </source>
</evidence>
<dbReference type="Proteomes" id="UP000521676">
    <property type="component" value="Unassembled WGS sequence"/>
</dbReference>
<dbReference type="InterPro" id="IPR011704">
    <property type="entry name" value="ATPase_dyneun-rel_AAA"/>
</dbReference>
<proteinExistence type="predicted"/>